<dbReference type="GO" id="GO:1990481">
    <property type="term" value="P:mRNA pseudouridine synthesis"/>
    <property type="evidence" value="ECO:0007669"/>
    <property type="project" value="TreeGrafter"/>
</dbReference>
<dbReference type="PANTHER" id="PTHR11142:SF4">
    <property type="entry name" value="PSEUDOURIDYLATE SYNTHASE 1 HOMOLOG"/>
    <property type="match status" value="1"/>
</dbReference>
<dbReference type="FunFam" id="3.30.70.580:FF:000002">
    <property type="entry name" value="tRNA pseudouridine synthase"/>
    <property type="match status" value="1"/>
</dbReference>
<dbReference type="OrthoDB" id="10256309at2759"/>
<keyword evidence="3" id="KW-0413">Isomerase</keyword>
<feature type="region of interest" description="Disordered" evidence="5">
    <location>
        <begin position="36"/>
        <end position="116"/>
    </location>
</feature>
<name>A0A397W3L4_9GLOM</name>
<comment type="similarity">
    <text evidence="1">Belongs to the tRNA pseudouridine synthase TruA family.</text>
</comment>
<evidence type="ECO:0008006" key="8">
    <source>
        <dbReference type="Google" id="ProtNLM"/>
    </source>
</evidence>
<dbReference type="Proteomes" id="UP000266673">
    <property type="component" value="Unassembled WGS sequence"/>
</dbReference>
<comment type="catalytic activity">
    <reaction evidence="4">
        <text>a uridine in tRNA = a pseudouridine in tRNA</text>
        <dbReference type="Rhea" id="RHEA:54572"/>
        <dbReference type="Rhea" id="RHEA-COMP:13339"/>
        <dbReference type="Rhea" id="RHEA-COMP:13934"/>
        <dbReference type="ChEBI" id="CHEBI:65314"/>
        <dbReference type="ChEBI" id="CHEBI:65315"/>
    </reaction>
</comment>
<dbReference type="InterPro" id="IPR020094">
    <property type="entry name" value="TruA/RsuA/RluB/E/F_N"/>
</dbReference>
<evidence type="ECO:0000313" key="6">
    <source>
        <dbReference type="EMBL" id="RIB29325.1"/>
    </source>
</evidence>
<dbReference type="Gene3D" id="3.30.70.580">
    <property type="entry name" value="Pseudouridine synthase I, catalytic domain, N-terminal subdomain"/>
    <property type="match status" value="1"/>
</dbReference>
<dbReference type="PANTHER" id="PTHR11142">
    <property type="entry name" value="PSEUDOURIDYLATE SYNTHASE"/>
    <property type="match status" value="1"/>
</dbReference>
<protein>
    <recommendedName>
        <fullName evidence="8">Pseudouridine synthase</fullName>
    </recommendedName>
</protein>
<evidence type="ECO:0000256" key="5">
    <source>
        <dbReference type="SAM" id="MobiDB-lite"/>
    </source>
</evidence>
<dbReference type="GO" id="GO:0009982">
    <property type="term" value="F:pseudouridine synthase activity"/>
    <property type="evidence" value="ECO:0007669"/>
    <property type="project" value="InterPro"/>
</dbReference>
<keyword evidence="2" id="KW-0819">tRNA processing</keyword>
<organism evidence="6 7">
    <name type="scientific">Gigaspora rosea</name>
    <dbReference type="NCBI Taxonomy" id="44941"/>
    <lineage>
        <taxon>Eukaryota</taxon>
        <taxon>Fungi</taxon>
        <taxon>Fungi incertae sedis</taxon>
        <taxon>Mucoromycota</taxon>
        <taxon>Glomeromycotina</taxon>
        <taxon>Glomeromycetes</taxon>
        <taxon>Diversisporales</taxon>
        <taxon>Gigasporaceae</taxon>
        <taxon>Gigaspora</taxon>
    </lineage>
</organism>
<comment type="caution">
    <text evidence="6">The sequence shown here is derived from an EMBL/GenBank/DDBJ whole genome shotgun (WGS) entry which is preliminary data.</text>
</comment>
<evidence type="ECO:0000256" key="4">
    <source>
        <dbReference type="ARBA" id="ARBA00036943"/>
    </source>
</evidence>
<proteinExistence type="inferred from homology"/>
<dbReference type="InterPro" id="IPR001406">
    <property type="entry name" value="PsdUridine_synth_TruA"/>
</dbReference>
<sequence>MTTPTAQVTTDLTNVLTKTEVSEVLTKTEVSETLIKTEASEIPVSIPVPTEEGSPPLKRKRYTTARDRREHLSKTFKSRKGNRDEERSSYRSNEENSSKTSCDVTSDTPVEKEPRKPKKKVAVLVGFCGTGYQGMQMYVKDITTFSNRNAKTIEEDLFKAFVAAGAISKDNSDDPRKVSLMRAARTDKGVHAAGNLISLKI</sequence>
<evidence type="ECO:0000256" key="2">
    <source>
        <dbReference type="ARBA" id="ARBA00022694"/>
    </source>
</evidence>
<dbReference type="InterPro" id="IPR020103">
    <property type="entry name" value="PsdUridine_synth_cat_dom_sf"/>
</dbReference>
<feature type="compositionally biased region" description="Basic and acidic residues" evidence="5">
    <location>
        <begin position="64"/>
        <end position="73"/>
    </location>
</feature>
<feature type="compositionally biased region" description="Basic and acidic residues" evidence="5">
    <location>
        <begin position="81"/>
        <end position="97"/>
    </location>
</feature>
<reference evidence="6 7" key="1">
    <citation type="submission" date="2018-06" db="EMBL/GenBank/DDBJ databases">
        <title>Comparative genomics reveals the genomic features of Rhizophagus irregularis, R. cerebriforme, R. diaphanum and Gigaspora rosea, and their symbiotic lifestyle signature.</title>
        <authorList>
            <person name="Morin E."/>
            <person name="San Clemente H."/>
            <person name="Chen E.C.H."/>
            <person name="De La Providencia I."/>
            <person name="Hainaut M."/>
            <person name="Kuo A."/>
            <person name="Kohler A."/>
            <person name="Murat C."/>
            <person name="Tang N."/>
            <person name="Roy S."/>
            <person name="Loubradou J."/>
            <person name="Henrissat B."/>
            <person name="Grigoriev I.V."/>
            <person name="Corradi N."/>
            <person name="Roux C."/>
            <person name="Martin F.M."/>
        </authorList>
    </citation>
    <scope>NUCLEOTIDE SEQUENCE [LARGE SCALE GENOMIC DNA]</scope>
    <source>
        <strain evidence="6 7">DAOM 194757</strain>
    </source>
</reference>
<dbReference type="EMBL" id="QKWP01000040">
    <property type="protein sequence ID" value="RIB29325.1"/>
    <property type="molecule type" value="Genomic_DNA"/>
</dbReference>
<evidence type="ECO:0000256" key="3">
    <source>
        <dbReference type="ARBA" id="ARBA00023235"/>
    </source>
</evidence>
<dbReference type="GO" id="GO:0031119">
    <property type="term" value="P:tRNA pseudouridine synthesis"/>
    <property type="evidence" value="ECO:0007669"/>
    <property type="project" value="UniProtKB-ARBA"/>
</dbReference>
<accession>A0A397W3L4</accession>
<keyword evidence="7" id="KW-1185">Reference proteome</keyword>
<evidence type="ECO:0000313" key="7">
    <source>
        <dbReference type="Proteomes" id="UP000266673"/>
    </source>
</evidence>
<dbReference type="SUPFAM" id="SSF55120">
    <property type="entry name" value="Pseudouridine synthase"/>
    <property type="match status" value="1"/>
</dbReference>
<evidence type="ECO:0000256" key="1">
    <source>
        <dbReference type="ARBA" id="ARBA00009375"/>
    </source>
</evidence>
<feature type="compositionally biased region" description="Polar residues" evidence="5">
    <location>
        <begin position="99"/>
        <end position="108"/>
    </location>
</feature>
<dbReference type="GO" id="GO:0005634">
    <property type="term" value="C:nucleus"/>
    <property type="evidence" value="ECO:0007669"/>
    <property type="project" value="TreeGrafter"/>
</dbReference>
<dbReference type="STRING" id="44941.A0A397W3L4"/>
<dbReference type="GO" id="GO:0003723">
    <property type="term" value="F:RNA binding"/>
    <property type="evidence" value="ECO:0007669"/>
    <property type="project" value="InterPro"/>
</dbReference>
<dbReference type="AlphaFoldDB" id="A0A397W3L4"/>
<gene>
    <name evidence="6" type="ORF">C2G38_2155548</name>
</gene>